<dbReference type="EMBL" id="SULG01000028">
    <property type="protein sequence ID" value="TLD42104.1"/>
    <property type="molecule type" value="Genomic_DNA"/>
</dbReference>
<proteinExistence type="predicted"/>
<dbReference type="AlphaFoldDB" id="A0A533QBL0"/>
<name>A0A533QBL0_9BACT</name>
<sequence length="43" mass="5053">MVCPCHPENRLIIVLHGGNRTYRISQKAREKLGFQHMLMGFNR</sequence>
<organism evidence="1 2">
    <name type="scientific">Candidatus Jettenia ecosi</name>
    <dbReference type="NCBI Taxonomy" id="2494326"/>
    <lineage>
        <taxon>Bacteria</taxon>
        <taxon>Pseudomonadati</taxon>
        <taxon>Planctomycetota</taxon>
        <taxon>Candidatus Brocadiia</taxon>
        <taxon>Candidatus Brocadiales</taxon>
        <taxon>Candidatus Brocadiaceae</taxon>
        <taxon>Candidatus Jettenia</taxon>
    </lineage>
</organism>
<comment type="caution">
    <text evidence="1">The sequence shown here is derived from an EMBL/GenBank/DDBJ whole genome shotgun (WGS) entry which is preliminary data.</text>
</comment>
<gene>
    <name evidence="1" type="ORF">JETT_1672</name>
</gene>
<protein>
    <submittedName>
        <fullName evidence="1">Uncharacterized protein</fullName>
    </submittedName>
</protein>
<dbReference type="Proteomes" id="UP000319783">
    <property type="component" value="Unassembled WGS sequence"/>
</dbReference>
<evidence type="ECO:0000313" key="2">
    <source>
        <dbReference type="Proteomes" id="UP000319783"/>
    </source>
</evidence>
<accession>A0A533QBL0</accession>
<evidence type="ECO:0000313" key="1">
    <source>
        <dbReference type="EMBL" id="TLD42104.1"/>
    </source>
</evidence>
<reference evidence="1 2" key="1">
    <citation type="submission" date="2019-04" db="EMBL/GenBank/DDBJ databases">
        <title>Genome of a novel bacterium Candidatus Jettenia ecosi reconstructed from metagenome of an anammox bioreactor.</title>
        <authorList>
            <person name="Mardanov A.V."/>
            <person name="Beletsky A.V."/>
            <person name="Ravin N.V."/>
            <person name="Botchkova E.A."/>
            <person name="Litti Y.V."/>
            <person name="Nozhevnikova A.N."/>
        </authorList>
    </citation>
    <scope>NUCLEOTIDE SEQUENCE [LARGE SCALE GENOMIC DNA]</scope>
    <source>
        <strain evidence="1">J2</strain>
    </source>
</reference>